<dbReference type="PANTHER" id="PTHR35525">
    <property type="entry name" value="BLL6575 PROTEIN"/>
    <property type="match status" value="1"/>
</dbReference>
<comment type="caution">
    <text evidence="2">The sequence shown here is derived from an EMBL/GenBank/DDBJ whole genome shotgun (WGS) entry which is preliminary data.</text>
</comment>
<accession>A0A4R8S2E8</accession>
<dbReference type="Pfam" id="PF11706">
    <property type="entry name" value="zf-CGNR"/>
    <property type="match status" value="1"/>
</dbReference>
<dbReference type="AlphaFoldDB" id="A0A4R8S2E8"/>
<dbReference type="Proteomes" id="UP000295117">
    <property type="component" value="Unassembled WGS sequence"/>
</dbReference>
<dbReference type="InterPro" id="IPR010852">
    <property type="entry name" value="ABATE"/>
</dbReference>
<dbReference type="PANTHER" id="PTHR35525:SF3">
    <property type="entry name" value="BLL6575 PROTEIN"/>
    <property type="match status" value="1"/>
</dbReference>
<dbReference type="Pfam" id="PF07336">
    <property type="entry name" value="ABATE"/>
    <property type="match status" value="1"/>
</dbReference>
<dbReference type="InterPro" id="IPR021005">
    <property type="entry name" value="Znf_CGNR"/>
</dbReference>
<dbReference type="EMBL" id="PECH01000007">
    <property type="protein sequence ID" value="TDZ82049.1"/>
    <property type="molecule type" value="Genomic_DNA"/>
</dbReference>
<protein>
    <submittedName>
        <fullName evidence="2">CGNR zinc finger</fullName>
    </submittedName>
</protein>
<dbReference type="InterPro" id="IPR023286">
    <property type="entry name" value="ABATE_dom_sf"/>
</dbReference>
<evidence type="ECO:0000259" key="1">
    <source>
        <dbReference type="Pfam" id="PF11706"/>
    </source>
</evidence>
<dbReference type="SUPFAM" id="SSF160904">
    <property type="entry name" value="Jann2411-like"/>
    <property type="match status" value="1"/>
</dbReference>
<gene>
    <name evidence="2" type="ORF">DE4585_02578</name>
</gene>
<organism evidence="2 3">
    <name type="scientific">Mycobacteroides salmoniphilum</name>
    <dbReference type="NCBI Taxonomy" id="404941"/>
    <lineage>
        <taxon>Bacteria</taxon>
        <taxon>Bacillati</taxon>
        <taxon>Actinomycetota</taxon>
        <taxon>Actinomycetes</taxon>
        <taxon>Mycobacteriales</taxon>
        <taxon>Mycobacteriaceae</taxon>
        <taxon>Mycobacteroides</taxon>
    </lineage>
</organism>
<evidence type="ECO:0000313" key="2">
    <source>
        <dbReference type="EMBL" id="TDZ82049.1"/>
    </source>
</evidence>
<dbReference type="Gene3D" id="1.10.3300.10">
    <property type="entry name" value="Jann2411-like domain"/>
    <property type="match status" value="1"/>
</dbReference>
<evidence type="ECO:0000313" key="3">
    <source>
        <dbReference type="Proteomes" id="UP000295117"/>
    </source>
</evidence>
<reference evidence="2 3" key="1">
    <citation type="journal article" date="2019" name="Sci. Rep.">
        <title>Extended insight into the Mycobacterium chelonae-abscessus complex through whole genome sequencing of Mycobacterium salmoniphilum outbreak and Mycobacterium salmoniphilum-like strains.</title>
        <authorList>
            <person name="Behra P.R.K."/>
            <person name="Das S."/>
            <person name="Pettersson B.M.F."/>
            <person name="Shirreff L."/>
            <person name="DuCote T."/>
            <person name="Jacobsson K.G."/>
            <person name="Ennis D.G."/>
            <person name="Kirsebom L.A."/>
        </authorList>
    </citation>
    <scope>NUCLEOTIDE SEQUENCE [LARGE SCALE GENOMIC DNA]</scope>
    <source>
        <strain evidence="2 3">DE 4585</strain>
    </source>
</reference>
<dbReference type="RefSeq" id="WP_134071351.1">
    <property type="nucleotide sequence ID" value="NZ_PECH01000007.1"/>
</dbReference>
<feature type="domain" description="Zinc finger CGNR" evidence="1">
    <location>
        <begin position="147"/>
        <end position="186"/>
    </location>
</feature>
<sequence length="193" mass="20856">MVRMTQGASLDVGALFRLDNAVLAFRFTATVFDRAGDATERLTDPGRLGSWLRANGLDFSDESLTEADLFAATELREAIHRAGTAVAGGGRIVPAAVRTLNAFSRNGNAHRLFENGEATWQGASVADALSVIAADAIETLGGPDRDRVKACSDEHCHGLYVDTSRANNRRWCSMNTCGNRAKKAAMSRLREER</sequence>
<name>A0A4R8S2E8_9MYCO</name>
<proteinExistence type="predicted"/>